<dbReference type="SUPFAM" id="SSF109755">
    <property type="entry name" value="PhoU-like"/>
    <property type="match status" value="1"/>
</dbReference>
<evidence type="ECO:0000256" key="1">
    <source>
        <dbReference type="ARBA" id="ARBA00004651"/>
    </source>
</evidence>
<feature type="transmembrane region" description="Helical" evidence="6">
    <location>
        <begin position="6"/>
        <end position="25"/>
    </location>
</feature>
<feature type="transmembrane region" description="Helical" evidence="6">
    <location>
        <begin position="136"/>
        <end position="154"/>
    </location>
</feature>
<dbReference type="Proteomes" id="UP001285636">
    <property type="component" value="Unassembled WGS sequence"/>
</dbReference>
<dbReference type="AlphaFoldDB" id="A0AAJ2U2M6"/>
<feature type="transmembrane region" description="Helical" evidence="6">
    <location>
        <begin position="213"/>
        <end position="234"/>
    </location>
</feature>
<evidence type="ECO:0000313" key="8">
    <source>
        <dbReference type="Proteomes" id="UP001285636"/>
    </source>
</evidence>
<feature type="transmembrane region" description="Helical" evidence="6">
    <location>
        <begin position="46"/>
        <end position="63"/>
    </location>
</feature>
<accession>A0AAJ2U2M6</accession>
<dbReference type="GO" id="GO:0005886">
    <property type="term" value="C:plasma membrane"/>
    <property type="evidence" value="ECO:0007669"/>
    <property type="project" value="UniProtKB-SubCell"/>
</dbReference>
<dbReference type="Gene3D" id="1.20.58.220">
    <property type="entry name" value="Phosphate transport system protein phou homolog 2, domain 2"/>
    <property type="match status" value="1"/>
</dbReference>
<feature type="transmembrane region" description="Helical" evidence="6">
    <location>
        <begin position="282"/>
        <end position="301"/>
    </location>
</feature>
<evidence type="ECO:0000256" key="3">
    <source>
        <dbReference type="ARBA" id="ARBA00022692"/>
    </source>
</evidence>
<comment type="caution">
    <text evidence="7">The sequence shown here is derived from an EMBL/GenBank/DDBJ whole genome shotgun (WGS) entry which is preliminary data.</text>
</comment>
<dbReference type="PANTHER" id="PTHR10010">
    <property type="entry name" value="SOLUTE CARRIER FAMILY 34 SODIUM PHOSPHATE , MEMBER 2-RELATED"/>
    <property type="match status" value="1"/>
</dbReference>
<keyword evidence="5 6" id="KW-0472">Membrane</keyword>
<keyword evidence="4 6" id="KW-1133">Transmembrane helix</keyword>
<keyword evidence="3 6" id="KW-0812">Transmembrane</keyword>
<feature type="transmembrane region" description="Helical" evidence="6">
    <location>
        <begin position="102"/>
        <end position="124"/>
    </location>
</feature>
<gene>
    <name evidence="7" type="ORF">RYX45_12800</name>
</gene>
<dbReference type="Pfam" id="PF02690">
    <property type="entry name" value="Na_Pi_cotrans"/>
    <property type="match status" value="1"/>
</dbReference>
<evidence type="ECO:0000256" key="6">
    <source>
        <dbReference type="SAM" id="Phobius"/>
    </source>
</evidence>
<feature type="transmembrane region" description="Helical" evidence="6">
    <location>
        <begin position="246"/>
        <end position="270"/>
    </location>
</feature>
<comment type="subcellular location">
    <subcellularLocation>
        <location evidence="1">Cell membrane</location>
        <topology evidence="1">Multi-pass membrane protein</topology>
    </subcellularLocation>
</comment>
<dbReference type="PANTHER" id="PTHR10010:SF46">
    <property type="entry name" value="SODIUM-DEPENDENT PHOSPHATE TRANSPORT PROTEIN 2B"/>
    <property type="match status" value="1"/>
</dbReference>
<reference evidence="7" key="1">
    <citation type="submission" date="2023-10" db="EMBL/GenBank/DDBJ databases">
        <title>Screening of Alkalihalophilus pseudofirmusBZ-TG-HK211 and Its Alleviation of Salt Stress on Rapeseed Growth.</title>
        <authorList>
            <person name="Zhao B."/>
            <person name="Guo T."/>
        </authorList>
    </citation>
    <scope>NUCLEOTIDE SEQUENCE</scope>
    <source>
        <strain evidence="7">BZ-TG-HK211</strain>
    </source>
</reference>
<feature type="transmembrane region" description="Helical" evidence="6">
    <location>
        <begin position="69"/>
        <end position="90"/>
    </location>
</feature>
<dbReference type="NCBIfam" id="NF037997">
    <property type="entry name" value="Na_Pi_symport"/>
    <property type="match status" value="1"/>
</dbReference>
<evidence type="ECO:0000256" key="5">
    <source>
        <dbReference type="ARBA" id="ARBA00023136"/>
    </source>
</evidence>
<feature type="transmembrane region" description="Helical" evidence="6">
    <location>
        <begin position="175"/>
        <end position="201"/>
    </location>
</feature>
<evidence type="ECO:0000256" key="4">
    <source>
        <dbReference type="ARBA" id="ARBA00022989"/>
    </source>
</evidence>
<dbReference type="RefSeq" id="WP_323466946.1">
    <property type="nucleotide sequence ID" value="NZ_CP144224.1"/>
</dbReference>
<dbReference type="InterPro" id="IPR038078">
    <property type="entry name" value="PhoU-like_sf"/>
</dbReference>
<dbReference type="InterPro" id="IPR003841">
    <property type="entry name" value="Na/Pi_transpt"/>
</dbReference>
<evidence type="ECO:0000313" key="7">
    <source>
        <dbReference type="EMBL" id="MDV2886062.1"/>
    </source>
</evidence>
<proteinExistence type="predicted"/>
<evidence type="ECO:0000256" key="2">
    <source>
        <dbReference type="ARBA" id="ARBA00022475"/>
    </source>
</evidence>
<sequence>MMITQSLLSFIGGLGIFLYGMNRLSKGLQKAAINKLRHQMGVLVKNRLQALIVGLFFTFFLQSSTVMSIIAVGLVSHSIITFVQALGVILGSAIGTTLTVQVLAFNISQLSPVFIFLGVIFLVFISTDRVKPAGEVLLGLGLVLFGISYLSQAVSPLANDPFITEWMLRLTSQPIWLFLLSVGLTAALHSSVAMIIIGISFYSAGAMGYEEVIWLVLGANVGSTVPVLIASFSVSREGKRVAFAYLVMKLSIVVVVGMMLLIFPVISIFIPGEAERQIANFHTAFNIFLALCWLPFLALLAKLMTRFLPPSEPRQVVHISEQYLAIPDEALIQTEKEVLKLSRYIQTEIIAPIPAIIDGNIDHHVIVRKEEYIDQAYLIIQQYLLKLAQQDLSKEQSDQEVKLLYMLNDLEQIGDIVLQISANIEKLRNQHFELVAEDAERLKEFIPTIEDILQHAITACEEKNNKQVRKVIREQGALSEKERDFRFDHFNTLLQQNEYNPAISAIYLDLVNQLMRLQHASMNISRTVLGII</sequence>
<dbReference type="EMBL" id="JAWJAY010000002">
    <property type="protein sequence ID" value="MDV2886062.1"/>
    <property type="molecule type" value="Genomic_DNA"/>
</dbReference>
<dbReference type="GO" id="GO:0005436">
    <property type="term" value="F:sodium:phosphate symporter activity"/>
    <property type="evidence" value="ECO:0007669"/>
    <property type="project" value="InterPro"/>
</dbReference>
<keyword evidence="2" id="KW-1003">Cell membrane</keyword>
<protein>
    <submittedName>
        <fullName evidence="7">Na/Pi cotransporter family protein</fullName>
    </submittedName>
</protein>
<organism evidence="7 8">
    <name type="scientific">Alkalihalophilus pseudofirmus</name>
    <name type="common">Bacillus pseudofirmus</name>
    <dbReference type="NCBI Taxonomy" id="79885"/>
    <lineage>
        <taxon>Bacteria</taxon>
        <taxon>Bacillati</taxon>
        <taxon>Bacillota</taxon>
        <taxon>Bacilli</taxon>
        <taxon>Bacillales</taxon>
        <taxon>Bacillaceae</taxon>
        <taxon>Alkalihalophilus</taxon>
    </lineage>
</organism>
<name>A0AAJ2U2M6_ALKPS</name>
<dbReference type="GO" id="GO:0044341">
    <property type="term" value="P:sodium-dependent phosphate transport"/>
    <property type="evidence" value="ECO:0007669"/>
    <property type="project" value="InterPro"/>
</dbReference>